<dbReference type="InterPro" id="IPR027417">
    <property type="entry name" value="P-loop_NTPase"/>
</dbReference>
<dbReference type="STRING" id="1797725.A3A49_00865"/>
<evidence type="ECO:0000256" key="7">
    <source>
        <dbReference type="ARBA" id="ARBA00022917"/>
    </source>
</evidence>
<dbReference type="InterPro" id="IPR036925">
    <property type="entry name" value="TIF_IF2_dom3_sf"/>
</dbReference>
<keyword evidence="4" id="KW-0963">Cytoplasm</keyword>
<dbReference type="Gene3D" id="3.40.50.10050">
    <property type="entry name" value="Translation initiation factor IF- 2, domain 3"/>
    <property type="match status" value="1"/>
</dbReference>
<evidence type="ECO:0000256" key="9">
    <source>
        <dbReference type="NCBIfam" id="TIGR00487"/>
    </source>
</evidence>
<evidence type="ECO:0000313" key="12">
    <source>
        <dbReference type="EMBL" id="OGD97068.1"/>
    </source>
</evidence>
<dbReference type="SUPFAM" id="SSF52540">
    <property type="entry name" value="P-loop containing nucleoside triphosphate hydrolases"/>
    <property type="match status" value="1"/>
</dbReference>
<dbReference type="InterPro" id="IPR000795">
    <property type="entry name" value="T_Tr_GTP-bd_dom"/>
</dbReference>
<dbReference type="GO" id="GO:0003924">
    <property type="term" value="F:GTPase activity"/>
    <property type="evidence" value="ECO:0007669"/>
    <property type="project" value="InterPro"/>
</dbReference>
<dbReference type="InterPro" id="IPR023115">
    <property type="entry name" value="TIF_IF2_dom3"/>
</dbReference>
<dbReference type="GO" id="GO:0005737">
    <property type="term" value="C:cytoplasm"/>
    <property type="evidence" value="ECO:0007669"/>
    <property type="project" value="UniProtKB-SubCell"/>
</dbReference>
<dbReference type="Pfam" id="PF00009">
    <property type="entry name" value="GTP_EFTU"/>
    <property type="match status" value="1"/>
</dbReference>
<dbReference type="InterPro" id="IPR005225">
    <property type="entry name" value="Small_GTP-bd"/>
</dbReference>
<dbReference type="SUPFAM" id="SSF52156">
    <property type="entry name" value="Initiation factor IF2/eIF5b, domain 3"/>
    <property type="match status" value="1"/>
</dbReference>
<dbReference type="GO" id="GO:0005525">
    <property type="term" value="F:GTP binding"/>
    <property type="evidence" value="ECO:0007669"/>
    <property type="project" value="UniProtKB-KW"/>
</dbReference>
<dbReference type="GO" id="GO:0003743">
    <property type="term" value="F:translation initiation factor activity"/>
    <property type="evidence" value="ECO:0007669"/>
    <property type="project" value="UniProtKB-UniRule"/>
</dbReference>
<dbReference type="EMBL" id="MFBO01000039">
    <property type="protein sequence ID" value="OGD97068.1"/>
    <property type="molecule type" value="Genomic_DNA"/>
</dbReference>
<evidence type="ECO:0000256" key="8">
    <source>
        <dbReference type="ARBA" id="ARBA00023134"/>
    </source>
</evidence>
<evidence type="ECO:0000256" key="3">
    <source>
        <dbReference type="ARBA" id="ARBA00020675"/>
    </source>
</evidence>
<gene>
    <name evidence="12" type="ORF">A3A49_00865</name>
</gene>
<evidence type="ECO:0000256" key="5">
    <source>
        <dbReference type="ARBA" id="ARBA00022540"/>
    </source>
</evidence>
<dbReference type="Pfam" id="PF22042">
    <property type="entry name" value="EF-G_D2"/>
    <property type="match status" value="1"/>
</dbReference>
<organism evidence="12 13">
    <name type="scientific">Candidatus Curtissbacteria bacterium RIFCSPLOWO2_01_FULL_38_11b</name>
    <dbReference type="NCBI Taxonomy" id="1797725"/>
    <lineage>
        <taxon>Bacteria</taxon>
        <taxon>Candidatus Curtissiibacteriota</taxon>
    </lineage>
</organism>
<evidence type="ECO:0000259" key="11">
    <source>
        <dbReference type="PROSITE" id="PS51722"/>
    </source>
</evidence>
<protein>
    <recommendedName>
        <fullName evidence="3 9">Translation initiation factor IF-2</fullName>
    </recommendedName>
</protein>
<keyword evidence="8" id="KW-0342">GTP-binding</keyword>
<reference evidence="12 13" key="1">
    <citation type="journal article" date="2016" name="Nat. Commun.">
        <title>Thousands of microbial genomes shed light on interconnected biogeochemical processes in an aquifer system.</title>
        <authorList>
            <person name="Anantharaman K."/>
            <person name="Brown C.T."/>
            <person name="Hug L.A."/>
            <person name="Sharon I."/>
            <person name="Castelle C.J."/>
            <person name="Probst A.J."/>
            <person name="Thomas B.C."/>
            <person name="Singh A."/>
            <person name="Wilkins M.J."/>
            <person name="Karaoz U."/>
            <person name="Brodie E.L."/>
            <person name="Williams K.H."/>
            <person name="Hubbard S.S."/>
            <person name="Banfield J.F."/>
        </authorList>
    </citation>
    <scope>NUCLEOTIDE SEQUENCE [LARGE SCALE GENOMIC DNA]</scope>
</reference>
<dbReference type="PROSITE" id="PS51722">
    <property type="entry name" value="G_TR_2"/>
    <property type="match status" value="1"/>
</dbReference>
<sequence>MNQKPNINIRPPIVTILGHVDHGKTTLLDTIRKTNVVAREHGGITQHIGAYQITHNGQPITFIDTPGHAAFEKMRSRGAEVADIAILVVAANDSVKPQTTEAIKHIKKAGIPYIVAITKTDLENINVDKVKKDLQGADVLVESFGGTVPVVEIAAIKGKGIVELLEIILLVWQMSPQPSLPNDPLEAIVVESYLDKNRGSIVSVIVKKGTLRVGQGIEVDEQMIKVKALVDDKGKTLSQALPSTPVEILGFRKVLGVGSIVREKIKTKGIEKKIATHQDIIEKSLLAKDKFKVILKADVLGSLEAIKANLPEKLLVIFQGVGDVQTTDVNFAKGAKAPILAFNVQIPTSVQKLADGENVVIRKYRLIYELIEDMQSIAESFEKTKHEVKIKGKAQIVAVFDIEGKKVAGLKVTNGKIKVGDKVIVRNSSGEGQETNVTSLKKFRKNVEAVTYGQECGIAFATNLDFKEGDIVESLG</sequence>
<evidence type="ECO:0000256" key="2">
    <source>
        <dbReference type="ARBA" id="ARBA00007733"/>
    </source>
</evidence>
<dbReference type="NCBIfam" id="TIGR00487">
    <property type="entry name" value="IF-2"/>
    <property type="match status" value="1"/>
</dbReference>
<dbReference type="CDD" id="cd01887">
    <property type="entry name" value="IF2_eIF5B"/>
    <property type="match status" value="1"/>
</dbReference>
<keyword evidence="5 10" id="KW-0396">Initiation factor</keyword>
<dbReference type="InterPro" id="IPR004161">
    <property type="entry name" value="EFTu-like_2"/>
</dbReference>
<evidence type="ECO:0000256" key="10">
    <source>
        <dbReference type="RuleBase" id="RU000644"/>
    </source>
</evidence>
<evidence type="ECO:0000256" key="4">
    <source>
        <dbReference type="ARBA" id="ARBA00022490"/>
    </source>
</evidence>
<proteinExistence type="inferred from homology"/>
<dbReference type="AlphaFoldDB" id="A0A1F5GYX7"/>
<name>A0A1F5GYX7_9BACT</name>
<comment type="function">
    <text evidence="10">One of the essential components for the initiation of protein synthesis. Protects formylmethionyl-tRNA from spontaneous hydrolysis and promotes its binding to the 30S ribosomal subunits. Also involved in the hydrolysis of GTP during the formation of the 70S ribosomal complex.</text>
</comment>
<dbReference type="FunFam" id="3.40.50.300:FF:000019">
    <property type="entry name" value="Translation initiation factor IF-2"/>
    <property type="match status" value="1"/>
</dbReference>
<accession>A0A1F5GYX7</accession>
<dbReference type="Pfam" id="PF11987">
    <property type="entry name" value="IF-2"/>
    <property type="match status" value="1"/>
</dbReference>
<comment type="similarity">
    <text evidence="2 10">Belongs to the TRAFAC class translation factor GTPase superfamily. Classic translation factor GTPase family. IF-2 subfamily.</text>
</comment>
<keyword evidence="7 10" id="KW-0648">Protein biosynthesis</keyword>
<dbReference type="SUPFAM" id="SSF50447">
    <property type="entry name" value="Translation proteins"/>
    <property type="match status" value="2"/>
</dbReference>
<feature type="domain" description="Tr-type G" evidence="11">
    <location>
        <begin position="9"/>
        <end position="177"/>
    </location>
</feature>
<dbReference type="InterPro" id="IPR009000">
    <property type="entry name" value="Transl_B-barrel_sf"/>
</dbReference>
<dbReference type="PANTHER" id="PTHR43381">
    <property type="entry name" value="TRANSLATION INITIATION FACTOR IF-2-RELATED"/>
    <property type="match status" value="1"/>
</dbReference>
<dbReference type="FunFam" id="3.40.50.10050:FF:000001">
    <property type="entry name" value="Translation initiation factor IF-2"/>
    <property type="match status" value="1"/>
</dbReference>
<dbReference type="Proteomes" id="UP000176740">
    <property type="component" value="Unassembled WGS sequence"/>
</dbReference>
<evidence type="ECO:0000313" key="13">
    <source>
        <dbReference type="Proteomes" id="UP000176740"/>
    </source>
</evidence>
<evidence type="ECO:0000256" key="6">
    <source>
        <dbReference type="ARBA" id="ARBA00022741"/>
    </source>
</evidence>
<comment type="subcellular location">
    <subcellularLocation>
        <location evidence="1">Cytoplasm</location>
    </subcellularLocation>
</comment>
<keyword evidence="6" id="KW-0547">Nucleotide-binding</keyword>
<dbReference type="InterPro" id="IPR015760">
    <property type="entry name" value="TIF_IF2"/>
</dbReference>
<dbReference type="NCBIfam" id="TIGR00231">
    <property type="entry name" value="small_GTP"/>
    <property type="match status" value="1"/>
</dbReference>
<comment type="caution">
    <text evidence="12">The sequence shown here is derived from an EMBL/GenBank/DDBJ whole genome shotgun (WGS) entry which is preliminary data.</text>
</comment>
<dbReference type="InterPro" id="IPR000178">
    <property type="entry name" value="TF_IF2_bacterial-like"/>
</dbReference>
<dbReference type="Gene3D" id="3.40.50.300">
    <property type="entry name" value="P-loop containing nucleotide triphosphate hydrolases"/>
    <property type="match status" value="1"/>
</dbReference>
<dbReference type="Pfam" id="PF03144">
    <property type="entry name" value="GTP_EFTU_D2"/>
    <property type="match status" value="1"/>
</dbReference>
<dbReference type="InterPro" id="IPR053905">
    <property type="entry name" value="EF-G-like_DII"/>
</dbReference>
<dbReference type="PANTHER" id="PTHR43381:SF5">
    <property type="entry name" value="TR-TYPE G DOMAIN-CONTAINING PROTEIN"/>
    <property type="match status" value="1"/>
</dbReference>
<evidence type="ECO:0000256" key="1">
    <source>
        <dbReference type="ARBA" id="ARBA00004496"/>
    </source>
</evidence>
<dbReference type="Gene3D" id="2.40.30.10">
    <property type="entry name" value="Translation factors"/>
    <property type="match status" value="2"/>
</dbReference>